<reference evidence="2" key="1">
    <citation type="submission" date="2017-04" db="EMBL/GenBank/DDBJ databases">
        <title>Function of individual gut microbiota members based on whole genome sequencing of pure cultures obtained from chicken caecum.</title>
        <authorList>
            <person name="Medvecky M."/>
            <person name="Cejkova D."/>
            <person name="Polansky O."/>
            <person name="Karasova D."/>
            <person name="Kubasova T."/>
            <person name="Cizek A."/>
            <person name="Rychlik I."/>
        </authorList>
    </citation>
    <scope>NUCLEOTIDE SEQUENCE [LARGE SCALE GENOMIC DNA]</scope>
    <source>
        <strain evidence="2">An175</strain>
    </source>
</reference>
<gene>
    <name evidence="1" type="ORF">B5F11_00100</name>
</gene>
<dbReference type="AlphaFoldDB" id="A0A1Y4N8F6"/>
<dbReference type="RefSeq" id="WP_087298845.1">
    <property type="nucleotide sequence ID" value="NZ_NFKP01000001.1"/>
</dbReference>
<dbReference type="EMBL" id="NFKP01000001">
    <property type="protein sequence ID" value="OUP71330.1"/>
    <property type="molecule type" value="Genomic_DNA"/>
</dbReference>
<organism evidence="1 2">
    <name type="scientific">Anaerotruncus colihominis</name>
    <dbReference type="NCBI Taxonomy" id="169435"/>
    <lineage>
        <taxon>Bacteria</taxon>
        <taxon>Bacillati</taxon>
        <taxon>Bacillota</taxon>
        <taxon>Clostridia</taxon>
        <taxon>Eubacteriales</taxon>
        <taxon>Oscillospiraceae</taxon>
        <taxon>Anaerotruncus</taxon>
    </lineage>
</organism>
<sequence>MYESPDKMVSHPAHYQSETGLEVIDVIEAFTFDLKGIEATDTGNIIKYACRWKQKNGIQDLEKIMWYTQHLIDHLRKLEKENENYEK</sequence>
<accession>A0A1Y4N8F6</accession>
<name>A0A1Y4N8F6_9FIRM</name>
<evidence type="ECO:0000313" key="2">
    <source>
        <dbReference type="Proteomes" id="UP000196386"/>
    </source>
</evidence>
<proteinExistence type="predicted"/>
<evidence type="ECO:0008006" key="3">
    <source>
        <dbReference type="Google" id="ProtNLM"/>
    </source>
</evidence>
<dbReference type="InterPro" id="IPR021739">
    <property type="entry name" value="SaV-like"/>
</dbReference>
<protein>
    <recommendedName>
        <fullName evidence="3">DUF3310 domain-containing protein</fullName>
    </recommendedName>
</protein>
<evidence type="ECO:0000313" key="1">
    <source>
        <dbReference type="EMBL" id="OUP71330.1"/>
    </source>
</evidence>
<dbReference type="Pfam" id="PF11753">
    <property type="entry name" value="DUF3310"/>
    <property type="match status" value="1"/>
</dbReference>
<dbReference type="Proteomes" id="UP000196386">
    <property type="component" value="Unassembled WGS sequence"/>
</dbReference>
<comment type="caution">
    <text evidence="1">The sequence shown here is derived from an EMBL/GenBank/DDBJ whole genome shotgun (WGS) entry which is preliminary data.</text>
</comment>